<dbReference type="PROSITE" id="PS51257">
    <property type="entry name" value="PROKAR_LIPOPROTEIN"/>
    <property type="match status" value="1"/>
</dbReference>
<keyword evidence="2" id="KW-0479">Metal-binding</keyword>
<dbReference type="PANTHER" id="PTHR47197">
    <property type="entry name" value="PROTEIN NIRF"/>
    <property type="match status" value="1"/>
</dbReference>
<evidence type="ECO:0000256" key="4">
    <source>
        <dbReference type="ARBA" id="ARBA00023004"/>
    </source>
</evidence>
<dbReference type="InterPro" id="IPR048433">
    <property type="entry name" value="YNCE-like_beta-prop"/>
</dbReference>
<evidence type="ECO:0000256" key="2">
    <source>
        <dbReference type="ARBA" id="ARBA00022723"/>
    </source>
</evidence>
<evidence type="ECO:0000256" key="3">
    <source>
        <dbReference type="ARBA" id="ARBA00022729"/>
    </source>
</evidence>
<proteinExistence type="predicted"/>
<keyword evidence="3" id="KW-0732">Signal</keyword>
<name>A0A381T789_9ZZZZ</name>
<sequence length="587" mass="62240">MHGGRFLPFAHLIVVGLAATVLYACSDPSPGTLPAVDPLPESSWTEAWSSTIASSPNGGRLYVANPDSGSITAVDTTTEEVVWEMPVGSRPATVAADPHGKRVYSAVRDDNAVVVLDAHTGKYLGKVVTGHDPYGVVISVDGRTLFVSESASNSVAFFAADRLTPLGHLDVGPRPRGLAVSADGRSLYVTHFLTGDLTVVDLSSRAVRTVVKTGPENNAAQHVAINPDGGRAYLPHIRSRSTNPNLVFDTTLQPLVTVVDLENDRIITKELLGLDAVDQPVGMPSAVAFSPSGGTLYVVNASSNDISVVDLSKGFGTGHVEVGDNPKGIIVTADGRTAYVHNALSDDLSVIDLDALVERTRIPITTSPLPPDVLAGKILFHSSDRVELAKDQWISCASCHFEGGHDGRTWIFSEGPRNTTTIKGLSATAPFHWSGDRTDLFDFDLTVLERQFGTGPSEEENAQLAAFLGFEGVPPSPFPTTEATRRGRLIYESVGCANCHPGPAFTDGALHDVGTGDAPDEQFGPEFDTPTLLGLWDSAPYLHHGRAATLHNLFSGNHGEGHALADRINDNALDDLVAYLLSLPASD</sequence>
<dbReference type="GO" id="GO:0020037">
    <property type="term" value="F:heme binding"/>
    <property type="evidence" value="ECO:0007669"/>
    <property type="project" value="InterPro"/>
</dbReference>
<dbReference type="InterPro" id="IPR036909">
    <property type="entry name" value="Cyt_c-like_dom_sf"/>
</dbReference>
<dbReference type="AlphaFoldDB" id="A0A381T789"/>
<dbReference type="Gene3D" id="2.130.10.10">
    <property type="entry name" value="YVTN repeat-like/Quinoprotein amine dehydrogenase"/>
    <property type="match status" value="2"/>
</dbReference>
<gene>
    <name evidence="6" type="ORF">METZ01_LOCUS64453</name>
</gene>
<dbReference type="SUPFAM" id="SSF50974">
    <property type="entry name" value="Nitrous oxide reductase, N-terminal domain"/>
    <property type="match status" value="1"/>
</dbReference>
<dbReference type="PANTHER" id="PTHR47197:SF3">
    <property type="entry name" value="DIHYDRO-HEME D1 DEHYDROGENASE"/>
    <property type="match status" value="1"/>
</dbReference>
<dbReference type="InterPro" id="IPR009056">
    <property type="entry name" value="Cyt_c-like_dom"/>
</dbReference>
<evidence type="ECO:0000313" key="6">
    <source>
        <dbReference type="EMBL" id="SVA11599.1"/>
    </source>
</evidence>
<dbReference type="Pfam" id="PF21783">
    <property type="entry name" value="YNCE"/>
    <property type="match status" value="1"/>
</dbReference>
<dbReference type="PROSITE" id="PS51007">
    <property type="entry name" value="CYTC"/>
    <property type="match status" value="1"/>
</dbReference>
<evidence type="ECO:0000259" key="5">
    <source>
        <dbReference type="PROSITE" id="PS51007"/>
    </source>
</evidence>
<dbReference type="EMBL" id="UINC01004076">
    <property type="protein sequence ID" value="SVA11599.1"/>
    <property type="molecule type" value="Genomic_DNA"/>
</dbReference>
<feature type="domain" description="Cytochrome c" evidence="5">
    <location>
        <begin position="371"/>
        <end position="584"/>
    </location>
</feature>
<dbReference type="GO" id="GO:0009055">
    <property type="term" value="F:electron transfer activity"/>
    <property type="evidence" value="ECO:0007669"/>
    <property type="project" value="InterPro"/>
</dbReference>
<dbReference type="InterPro" id="IPR051200">
    <property type="entry name" value="Host-pathogen_enzymatic-act"/>
</dbReference>
<evidence type="ECO:0000256" key="1">
    <source>
        <dbReference type="ARBA" id="ARBA00022617"/>
    </source>
</evidence>
<dbReference type="InterPro" id="IPR011964">
    <property type="entry name" value="YVTN_b-propeller_repeat"/>
</dbReference>
<keyword evidence="4" id="KW-0408">Iron</keyword>
<dbReference type="InterPro" id="IPR011045">
    <property type="entry name" value="N2O_reductase_N"/>
</dbReference>
<keyword evidence="1" id="KW-0349">Heme</keyword>
<dbReference type="Gene3D" id="1.10.760.10">
    <property type="entry name" value="Cytochrome c-like domain"/>
    <property type="match status" value="2"/>
</dbReference>
<reference evidence="6" key="1">
    <citation type="submission" date="2018-05" db="EMBL/GenBank/DDBJ databases">
        <authorList>
            <person name="Lanie J.A."/>
            <person name="Ng W.-L."/>
            <person name="Kazmierczak K.M."/>
            <person name="Andrzejewski T.M."/>
            <person name="Davidsen T.M."/>
            <person name="Wayne K.J."/>
            <person name="Tettelin H."/>
            <person name="Glass J.I."/>
            <person name="Rusch D."/>
            <person name="Podicherti R."/>
            <person name="Tsui H.-C.T."/>
            <person name="Winkler M.E."/>
        </authorList>
    </citation>
    <scope>NUCLEOTIDE SEQUENCE</scope>
</reference>
<dbReference type="InterPro" id="IPR015943">
    <property type="entry name" value="WD40/YVTN_repeat-like_dom_sf"/>
</dbReference>
<accession>A0A381T789</accession>
<organism evidence="6">
    <name type="scientific">marine metagenome</name>
    <dbReference type="NCBI Taxonomy" id="408172"/>
    <lineage>
        <taxon>unclassified sequences</taxon>
        <taxon>metagenomes</taxon>
        <taxon>ecological metagenomes</taxon>
    </lineage>
</organism>
<dbReference type="NCBIfam" id="TIGR02276">
    <property type="entry name" value="beta_rpt_yvtn"/>
    <property type="match status" value="1"/>
</dbReference>
<dbReference type="SUPFAM" id="SSF46626">
    <property type="entry name" value="Cytochrome c"/>
    <property type="match status" value="2"/>
</dbReference>
<dbReference type="GO" id="GO:0046872">
    <property type="term" value="F:metal ion binding"/>
    <property type="evidence" value="ECO:0007669"/>
    <property type="project" value="UniProtKB-KW"/>
</dbReference>
<protein>
    <recommendedName>
        <fullName evidence="5">Cytochrome c domain-containing protein</fullName>
    </recommendedName>
</protein>